<evidence type="ECO:0000256" key="8">
    <source>
        <dbReference type="ARBA" id="ARBA00023004"/>
    </source>
</evidence>
<evidence type="ECO:0000256" key="12">
    <source>
        <dbReference type="ARBA" id="ARBA00049406"/>
    </source>
</evidence>
<dbReference type="InterPro" id="IPR005131">
    <property type="entry name" value="Ser_deHydtase_bsu"/>
</dbReference>
<evidence type="ECO:0000256" key="9">
    <source>
        <dbReference type="ARBA" id="ARBA00023014"/>
    </source>
</evidence>
<keyword evidence="16" id="KW-1185">Reference proteome</keyword>
<keyword evidence="10" id="KW-0456">Lyase</keyword>
<dbReference type="PANTHER" id="PTHR30182:SF1">
    <property type="entry name" value="L-SERINE DEHYDRATASE 1"/>
    <property type="match status" value="1"/>
</dbReference>
<keyword evidence="7" id="KW-0479">Metal-binding</keyword>
<evidence type="ECO:0000256" key="1">
    <source>
        <dbReference type="ARBA" id="ARBA00001966"/>
    </source>
</evidence>
<dbReference type="GO" id="GO:0051539">
    <property type="term" value="F:4 iron, 4 sulfur cluster binding"/>
    <property type="evidence" value="ECO:0007669"/>
    <property type="project" value="UniProtKB-KW"/>
</dbReference>
<dbReference type="GO" id="GO:0003941">
    <property type="term" value="F:L-serine ammonia-lyase activity"/>
    <property type="evidence" value="ECO:0007669"/>
    <property type="project" value="UniProtKB-EC"/>
</dbReference>
<dbReference type="PANTHER" id="PTHR30182">
    <property type="entry name" value="L-SERINE DEHYDRATASE"/>
    <property type="match status" value="1"/>
</dbReference>
<name>A0A1M6HZ48_9FIRM</name>
<gene>
    <name evidence="15" type="ORF">SAMN02745751_02141</name>
</gene>
<dbReference type="InterPro" id="IPR051318">
    <property type="entry name" value="Fe-S_L-Ser"/>
</dbReference>
<evidence type="ECO:0000313" key="16">
    <source>
        <dbReference type="Proteomes" id="UP000184052"/>
    </source>
</evidence>
<dbReference type="AlphaFoldDB" id="A0A1M6HZ48"/>
<dbReference type="Proteomes" id="UP000184052">
    <property type="component" value="Unassembled WGS sequence"/>
</dbReference>
<protein>
    <recommendedName>
        <fullName evidence="4">L-serine ammonia-lyase</fullName>
        <ecNumber evidence="4">4.3.1.17</ecNumber>
    </recommendedName>
    <alternativeName>
        <fullName evidence="11">L-serine deaminase</fullName>
    </alternativeName>
</protein>
<comment type="pathway">
    <text evidence="2">Carbohydrate biosynthesis; gluconeogenesis.</text>
</comment>
<dbReference type="RefSeq" id="WP_073049576.1">
    <property type="nucleotide sequence ID" value="NZ_FQZL01000015.1"/>
</dbReference>
<evidence type="ECO:0000259" key="14">
    <source>
        <dbReference type="Pfam" id="PF03315"/>
    </source>
</evidence>
<dbReference type="GO" id="GO:0046872">
    <property type="term" value="F:metal ion binding"/>
    <property type="evidence" value="ECO:0007669"/>
    <property type="project" value="UniProtKB-KW"/>
</dbReference>
<proteinExistence type="inferred from homology"/>
<dbReference type="EMBL" id="FQZL01000015">
    <property type="protein sequence ID" value="SHJ27452.1"/>
    <property type="molecule type" value="Genomic_DNA"/>
</dbReference>
<comment type="catalytic activity">
    <reaction evidence="12">
        <text>L-serine = pyruvate + NH4(+)</text>
        <dbReference type="Rhea" id="RHEA:19169"/>
        <dbReference type="ChEBI" id="CHEBI:15361"/>
        <dbReference type="ChEBI" id="CHEBI:28938"/>
        <dbReference type="ChEBI" id="CHEBI:33384"/>
        <dbReference type="EC" id="4.3.1.17"/>
    </reaction>
</comment>
<dbReference type="Gene3D" id="3.30.1330.90">
    <property type="entry name" value="D-3-phosphoglycerate dehydrogenase, domain 3"/>
    <property type="match status" value="1"/>
</dbReference>
<dbReference type="Pfam" id="PF03315">
    <property type="entry name" value="SDH_beta"/>
    <property type="match status" value="1"/>
</dbReference>
<dbReference type="STRING" id="1121476.SAMN02745751_02141"/>
<evidence type="ECO:0000256" key="7">
    <source>
        <dbReference type="ARBA" id="ARBA00022723"/>
    </source>
</evidence>
<evidence type="ECO:0000256" key="6">
    <source>
        <dbReference type="ARBA" id="ARBA00022485"/>
    </source>
</evidence>
<dbReference type="EC" id="4.3.1.17" evidence="4"/>
<dbReference type="InterPro" id="IPR005130">
    <property type="entry name" value="Ser_deHydtase-like_asu"/>
</dbReference>
<comment type="similarity">
    <text evidence="3">Belongs to the iron-sulfur dependent L-serine dehydratase family.</text>
</comment>
<accession>A0A1M6HZ48</accession>
<dbReference type="InterPro" id="IPR029009">
    <property type="entry name" value="ASB_dom_sf"/>
</dbReference>
<evidence type="ECO:0000256" key="3">
    <source>
        <dbReference type="ARBA" id="ARBA00008636"/>
    </source>
</evidence>
<evidence type="ECO:0000256" key="2">
    <source>
        <dbReference type="ARBA" id="ARBA00004742"/>
    </source>
</evidence>
<keyword evidence="9" id="KW-0411">Iron-sulfur</keyword>
<evidence type="ECO:0000256" key="10">
    <source>
        <dbReference type="ARBA" id="ARBA00023239"/>
    </source>
</evidence>
<dbReference type="SUPFAM" id="SSF143548">
    <property type="entry name" value="Serine metabolism enzymes domain"/>
    <property type="match status" value="1"/>
</dbReference>
<reference evidence="15 16" key="1">
    <citation type="submission" date="2016-11" db="EMBL/GenBank/DDBJ databases">
        <authorList>
            <person name="Jaros S."/>
            <person name="Januszkiewicz K."/>
            <person name="Wedrychowicz H."/>
        </authorList>
    </citation>
    <scope>NUCLEOTIDE SEQUENCE [LARGE SCALE GENOMIC DNA]</scope>
    <source>
        <strain evidence="15 16">DSM 17477</strain>
    </source>
</reference>
<comment type="cofactor">
    <cofactor evidence="1">
        <name>[4Fe-4S] cluster</name>
        <dbReference type="ChEBI" id="CHEBI:49883"/>
    </cofactor>
</comment>
<organism evidence="15 16">
    <name type="scientific">Dethiosulfatibacter aminovorans DSM 17477</name>
    <dbReference type="NCBI Taxonomy" id="1121476"/>
    <lineage>
        <taxon>Bacteria</taxon>
        <taxon>Bacillati</taxon>
        <taxon>Bacillota</taxon>
        <taxon>Tissierellia</taxon>
        <taxon>Dethiosulfatibacter</taxon>
    </lineage>
</organism>
<keyword evidence="5" id="KW-0312">Gluconeogenesis</keyword>
<dbReference type="GO" id="GO:0006094">
    <property type="term" value="P:gluconeogenesis"/>
    <property type="evidence" value="ECO:0007669"/>
    <property type="project" value="UniProtKB-KW"/>
</dbReference>
<dbReference type="Pfam" id="PF03313">
    <property type="entry name" value="SDH_alpha"/>
    <property type="match status" value="1"/>
</dbReference>
<feature type="domain" description="Serine dehydratase beta chain" evidence="14">
    <location>
        <begin position="16"/>
        <end position="89"/>
    </location>
</feature>
<keyword evidence="6" id="KW-0004">4Fe-4S</keyword>
<evidence type="ECO:0000256" key="5">
    <source>
        <dbReference type="ARBA" id="ARBA00022432"/>
    </source>
</evidence>
<feature type="domain" description="Serine dehydratase-like alpha subunit" evidence="13">
    <location>
        <begin position="252"/>
        <end position="511"/>
    </location>
</feature>
<evidence type="ECO:0000256" key="4">
    <source>
        <dbReference type="ARBA" id="ARBA00012093"/>
    </source>
</evidence>
<keyword evidence="8" id="KW-0408">Iron</keyword>
<sequence length="533" mass="56943">MKRQNPSIFNDIIGPIMVGPSSSHTCGPARIGFLSSQLLRGNLKKAVVEFAREGAYTNMYKGQKTDLGFTSGLLGNRPEDPKLRNAHLTARKMGIDIQFKISDFEAIVPNISRITLTGDDGEERIVQADSTGGGTVKLLTIDNLPVSIVGDAYELLVFANTSDDKSLEQLCFEIKSNIDKYEKIDYSTFEDRGLVNVKLRKNVSNDLIEKLKVIDSVVDVNVIEPVLAVLSNVDGDVPFKSANEMLAIAEKEGKELWELALMYEKARSGWEEEEIIGFMKKIIKIMEDGIAEAMKGDIDMSGILKPTSGKIAKKSEDKSKWLSMGVLDIITPWSIATMEYSSAMGVVLCAPTGGSAGVIPGVILGTAKSVEASEDDKVKAMLATAIIGVCMAKDCNFSAELYGCQVEPGAASAMAAGGLMHYMGGTVGQALDAASVAIQNILGIICDPVAGLVQVPCISRNASASANAVVSANIIMGGFDACIPLDESTETMFRVGAQLPSELRCTCNGGLCLTPTGCRLAEEQDERDAARQA</sequence>
<evidence type="ECO:0000313" key="15">
    <source>
        <dbReference type="EMBL" id="SHJ27452.1"/>
    </source>
</evidence>
<evidence type="ECO:0000256" key="11">
    <source>
        <dbReference type="ARBA" id="ARBA00041766"/>
    </source>
</evidence>
<evidence type="ECO:0000259" key="13">
    <source>
        <dbReference type="Pfam" id="PF03313"/>
    </source>
</evidence>